<dbReference type="InterPro" id="IPR001320">
    <property type="entry name" value="Iontro_rcpt_C"/>
</dbReference>
<dbReference type="Proteomes" id="UP001415857">
    <property type="component" value="Unassembled WGS sequence"/>
</dbReference>
<evidence type="ECO:0000256" key="3">
    <source>
        <dbReference type="ARBA" id="ARBA00022692"/>
    </source>
</evidence>
<keyword evidence="4 11" id="KW-1133">Transmembrane helix</keyword>
<dbReference type="SMART" id="SM00079">
    <property type="entry name" value="PBPe"/>
    <property type="match status" value="1"/>
</dbReference>
<keyword evidence="3 11" id="KW-0812">Transmembrane</keyword>
<dbReference type="Gene3D" id="1.10.287.70">
    <property type="match status" value="1"/>
</dbReference>
<comment type="subcellular location">
    <subcellularLocation>
        <location evidence="1">Membrane</location>
        <topology evidence="1">Multi-pass membrane protein</topology>
    </subcellularLocation>
</comment>
<feature type="transmembrane region" description="Helical" evidence="11">
    <location>
        <begin position="15"/>
        <end position="38"/>
    </location>
</feature>
<evidence type="ECO:0000256" key="9">
    <source>
        <dbReference type="ARBA" id="ARBA00023286"/>
    </source>
</evidence>
<evidence type="ECO:0000256" key="1">
    <source>
        <dbReference type="ARBA" id="ARBA00004141"/>
    </source>
</evidence>
<dbReference type="SUPFAM" id="SSF53850">
    <property type="entry name" value="Periplasmic binding protein-like II"/>
    <property type="match status" value="1"/>
</dbReference>
<evidence type="ECO:0000256" key="6">
    <source>
        <dbReference type="ARBA" id="ARBA00023136"/>
    </source>
</evidence>
<proteinExistence type="predicted"/>
<dbReference type="InterPro" id="IPR019594">
    <property type="entry name" value="Glu/Gly-bd"/>
</dbReference>
<organism evidence="13 14">
    <name type="scientific">Liquidambar formosana</name>
    <name type="common">Formosan gum</name>
    <dbReference type="NCBI Taxonomy" id="63359"/>
    <lineage>
        <taxon>Eukaryota</taxon>
        <taxon>Viridiplantae</taxon>
        <taxon>Streptophyta</taxon>
        <taxon>Embryophyta</taxon>
        <taxon>Tracheophyta</taxon>
        <taxon>Spermatophyta</taxon>
        <taxon>Magnoliopsida</taxon>
        <taxon>eudicotyledons</taxon>
        <taxon>Gunneridae</taxon>
        <taxon>Pentapetalae</taxon>
        <taxon>Saxifragales</taxon>
        <taxon>Altingiaceae</taxon>
        <taxon>Liquidambar</taxon>
    </lineage>
</organism>
<dbReference type="AlphaFoldDB" id="A0AAP0N1Q9"/>
<keyword evidence="10" id="KW-0407">Ion channel</keyword>
<dbReference type="EMBL" id="JBBPBK010000354">
    <property type="protein sequence ID" value="KAK9265615.1"/>
    <property type="molecule type" value="Genomic_DNA"/>
</dbReference>
<protein>
    <recommendedName>
        <fullName evidence="12">Ionotropic glutamate receptor C-terminal domain-containing protein</fullName>
    </recommendedName>
</protein>
<reference evidence="13 14" key="1">
    <citation type="journal article" date="2024" name="Plant J.">
        <title>Genome sequences and population genomics reveal climatic adaptation and genomic divergence between two closely related sweetgum species.</title>
        <authorList>
            <person name="Xu W.Q."/>
            <person name="Ren C.Q."/>
            <person name="Zhang X.Y."/>
            <person name="Comes H.P."/>
            <person name="Liu X.H."/>
            <person name="Li Y.G."/>
            <person name="Kettle C.J."/>
            <person name="Jalonen R."/>
            <person name="Gaisberger H."/>
            <person name="Ma Y.Z."/>
            <person name="Qiu Y.X."/>
        </authorList>
    </citation>
    <scope>NUCLEOTIDE SEQUENCE [LARGE SCALE GENOMIC DNA]</scope>
    <source>
        <strain evidence="13">Hangzhou</strain>
    </source>
</reference>
<evidence type="ECO:0000259" key="12">
    <source>
        <dbReference type="SMART" id="SM00079"/>
    </source>
</evidence>
<accession>A0AAP0N1Q9</accession>
<feature type="transmembrane region" description="Helical" evidence="11">
    <location>
        <begin position="243"/>
        <end position="261"/>
    </location>
</feature>
<feature type="transmembrane region" description="Helical" evidence="11">
    <location>
        <begin position="422"/>
        <end position="445"/>
    </location>
</feature>
<keyword evidence="9" id="KW-1071">Ligand-gated ion channel</keyword>
<evidence type="ECO:0000256" key="2">
    <source>
        <dbReference type="ARBA" id="ARBA00022448"/>
    </source>
</evidence>
<dbReference type="InterPro" id="IPR015683">
    <property type="entry name" value="Ionotropic_Glu_rcpt"/>
</dbReference>
<dbReference type="FunFam" id="1.10.287.70:FF:000172">
    <property type="entry name" value="Glutamate receptor"/>
    <property type="match status" value="1"/>
</dbReference>
<name>A0AAP0N1Q9_LIQFO</name>
<dbReference type="PANTHER" id="PTHR18966">
    <property type="entry name" value="IONOTROPIC GLUTAMATE RECEPTOR"/>
    <property type="match status" value="1"/>
</dbReference>
<dbReference type="Pfam" id="PF00060">
    <property type="entry name" value="Lig_chan"/>
    <property type="match status" value="1"/>
</dbReference>
<dbReference type="Pfam" id="PF10613">
    <property type="entry name" value="Lig_chan-Glu_bd"/>
    <property type="match status" value="1"/>
</dbReference>
<evidence type="ECO:0000256" key="8">
    <source>
        <dbReference type="ARBA" id="ARBA00023180"/>
    </source>
</evidence>
<dbReference type="Gene3D" id="3.40.190.10">
    <property type="entry name" value="Periplasmic binding protein-like II"/>
    <property type="match status" value="2"/>
</dbReference>
<evidence type="ECO:0000256" key="7">
    <source>
        <dbReference type="ARBA" id="ARBA00023170"/>
    </source>
</evidence>
<feature type="domain" description="Ionotropic glutamate receptor C-terminal" evidence="12">
    <location>
        <begin position="58"/>
        <end position="401"/>
    </location>
</feature>
<evidence type="ECO:0000313" key="14">
    <source>
        <dbReference type="Proteomes" id="UP001415857"/>
    </source>
</evidence>
<feature type="transmembrane region" description="Helical" evidence="11">
    <location>
        <begin position="179"/>
        <end position="201"/>
    </location>
</feature>
<sequence length="463" mass="52556">MAFPLTAFNTAPRRFFIFPAVLLISFLLIFSNGFITAAESTCSVPKRWEDFNAKNPMKIGVRDGPGFHMFVKKNESEDPKDKTDDYTGFSIDVFKEIVEILKKKHPRFDYEFVPCNCSNNDELVTQVSDKISDAAIGDVSILFNRSKYVDFTQPYMESELALIVPVKSKEKTWKFLEPFTMTMWVVTFAILIYTMFIVLVLEQGSNPAFRGSWKNQLGTSLWFTFSSLFFAHREKIHSNYTRVVLTVWLFIVLILTSSYTANLSSMLTAKRLEPNTADIQWLKKNNATVGCGIASFSKNYLKDELKFQPENIKLLRTQQDYESAFKNNTITAALLEVESGKLLIKGQCKIYTFSETVHEKRGGLGFVFPKGSPLTANVSQAILALVEKGRLKDLEDKLFQPFIKCSNGTAIETASLSLKSFLGLYATFLATSILCVLLFLFQLLLKKYRDRWSNLRISPSSGV</sequence>
<evidence type="ECO:0000256" key="10">
    <source>
        <dbReference type="ARBA" id="ARBA00023303"/>
    </source>
</evidence>
<evidence type="ECO:0000313" key="13">
    <source>
        <dbReference type="EMBL" id="KAK9265615.1"/>
    </source>
</evidence>
<keyword evidence="8" id="KW-0325">Glycoprotein</keyword>
<comment type="caution">
    <text evidence="13">The sequence shown here is derived from an EMBL/GenBank/DDBJ whole genome shotgun (WGS) entry which is preliminary data.</text>
</comment>
<evidence type="ECO:0000256" key="11">
    <source>
        <dbReference type="SAM" id="Phobius"/>
    </source>
</evidence>
<keyword evidence="5" id="KW-0406">Ion transport</keyword>
<evidence type="ECO:0000256" key="5">
    <source>
        <dbReference type="ARBA" id="ARBA00023065"/>
    </source>
</evidence>
<gene>
    <name evidence="13" type="ORF">L1049_021499</name>
</gene>
<keyword evidence="14" id="KW-1185">Reference proteome</keyword>
<keyword evidence="6 11" id="KW-0472">Membrane</keyword>
<dbReference type="GO" id="GO:0016020">
    <property type="term" value="C:membrane"/>
    <property type="evidence" value="ECO:0007669"/>
    <property type="project" value="UniProtKB-SubCell"/>
</dbReference>
<keyword evidence="2" id="KW-0813">Transport</keyword>
<dbReference type="GO" id="GO:0015276">
    <property type="term" value="F:ligand-gated monoatomic ion channel activity"/>
    <property type="evidence" value="ECO:0007669"/>
    <property type="project" value="InterPro"/>
</dbReference>
<evidence type="ECO:0000256" key="4">
    <source>
        <dbReference type="ARBA" id="ARBA00022989"/>
    </source>
</evidence>
<keyword evidence="7" id="KW-0675">Receptor</keyword>
<feature type="transmembrane region" description="Helical" evidence="11">
    <location>
        <begin position="213"/>
        <end position="231"/>
    </location>
</feature>